<gene>
    <name evidence="3" type="ORF">D3880_05390</name>
</gene>
<keyword evidence="1" id="KW-0472">Membrane</keyword>
<organism evidence="3 4">
    <name type="scientific">Pseudomonas cavernae</name>
    <dbReference type="NCBI Taxonomy" id="2320867"/>
    <lineage>
        <taxon>Bacteria</taxon>
        <taxon>Pseudomonadati</taxon>
        <taxon>Pseudomonadota</taxon>
        <taxon>Gammaproteobacteria</taxon>
        <taxon>Pseudomonadales</taxon>
        <taxon>Pseudomonadaceae</taxon>
        <taxon>Pseudomonas</taxon>
    </lineage>
</organism>
<dbReference type="Proteomes" id="UP000265560">
    <property type="component" value="Chromosome"/>
</dbReference>
<feature type="chain" id="PRO_5017304793" evidence="2">
    <location>
        <begin position="20"/>
        <end position="105"/>
    </location>
</feature>
<dbReference type="AlphaFoldDB" id="A0A385YZW3"/>
<keyword evidence="2" id="KW-0732">Signal</keyword>
<protein>
    <submittedName>
        <fullName evidence="3">DUF3325 domain-containing protein</fullName>
    </submittedName>
</protein>
<feature type="transmembrane region" description="Helical" evidence="1">
    <location>
        <begin position="36"/>
        <end position="56"/>
    </location>
</feature>
<dbReference type="OrthoDB" id="7032643at2"/>
<keyword evidence="4" id="KW-1185">Reference proteome</keyword>
<feature type="transmembrane region" description="Helical" evidence="1">
    <location>
        <begin position="63"/>
        <end position="85"/>
    </location>
</feature>
<name>A0A385YZW3_9PSED</name>
<feature type="signal peptide" evidence="2">
    <location>
        <begin position="1"/>
        <end position="19"/>
    </location>
</feature>
<dbReference type="InterPro" id="IPR021762">
    <property type="entry name" value="DUF3325"/>
</dbReference>
<dbReference type="EMBL" id="CP032419">
    <property type="protein sequence ID" value="AYC31850.1"/>
    <property type="molecule type" value="Genomic_DNA"/>
</dbReference>
<sequence length="105" mass="11392">MLWSSFTLAFMAMTQLSLAMNRHAKAAYGVAPSPRRVLLMRLLAVVCIAYALRFCVRQLGGEIGAVIWLGQLMLAGLLLVGLLAWRPRWALPLSGLLLLSGALGL</sequence>
<evidence type="ECO:0000256" key="1">
    <source>
        <dbReference type="SAM" id="Phobius"/>
    </source>
</evidence>
<evidence type="ECO:0000313" key="3">
    <source>
        <dbReference type="EMBL" id="AYC31850.1"/>
    </source>
</evidence>
<keyword evidence="1" id="KW-0812">Transmembrane</keyword>
<proteinExistence type="predicted"/>
<dbReference type="Pfam" id="PF11804">
    <property type="entry name" value="DUF3325"/>
    <property type="match status" value="1"/>
</dbReference>
<reference evidence="4" key="1">
    <citation type="submission" date="2018-09" db="EMBL/GenBank/DDBJ databases">
        <authorList>
            <person name="Zhu H."/>
        </authorList>
    </citation>
    <scope>NUCLEOTIDE SEQUENCE [LARGE SCALE GENOMIC DNA]</scope>
    <source>
        <strain evidence="4">K2W31S-8</strain>
    </source>
</reference>
<evidence type="ECO:0000313" key="4">
    <source>
        <dbReference type="Proteomes" id="UP000265560"/>
    </source>
</evidence>
<accession>A0A385YZW3</accession>
<evidence type="ECO:0000256" key="2">
    <source>
        <dbReference type="SAM" id="SignalP"/>
    </source>
</evidence>
<dbReference type="KEGG" id="pcav:D3880_05390"/>
<dbReference type="RefSeq" id="WP_119892473.1">
    <property type="nucleotide sequence ID" value="NZ_CP032419.1"/>
</dbReference>
<keyword evidence="1" id="KW-1133">Transmembrane helix</keyword>